<evidence type="ECO:0000313" key="2">
    <source>
        <dbReference type="EMBL" id="GGF50695.1"/>
    </source>
</evidence>
<organism evidence="2 3">
    <name type="scientific">Marmoricola endophyticus</name>
    <dbReference type="NCBI Taxonomy" id="2040280"/>
    <lineage>
        <taxon>Bacteria</taxon>
        <taxon>Bacillati</taxon>
        <taxon>Actinomycetota</taxon>
        <taxon>Actinomycetes</taxon>
        <taxon>Propionibacteriales</taxon>
        <taxon>Nocardioidaceae</taxon>
        <taxon>Marmoricola</taxon>
    </lineage>
</organism>
<feature type="compositionally biased region" description="Basic and acidic residues" evidence="1">
    <location>
        <begin position="25"/>
        <end position="39"/>
    </location>
</feature>
<feature type="region of interest" description="Disordered" evidence="1">
    <location>
        <begin position="1"/>
        <end position="71"/>
    </location>
</feature>
<dbReference type="EMBL" id="BMKQ01000001">
    <property type="protein sequence ID" value="GGF50695.1"/>
    <property type="molecule type" value="Genomic_DNA"/>
</dbReference>
<reference evidence="2" key="2">
    <citation type="submission" date="2020-09" db="EMBL/GenBank/DDBJ databases">
        <authorList>
            <person name="Sun Q."/>
            <person name="Zhou Y."/>
        </authorList>
    </citation>
    <scope>NUCLEOTIDE SEQUENCE</scope>
    <source>
        <strain evidence="2">CGMCC 1.16067</strain>
    </source>
</reference>
<dbReference type="Proteomes" id="UP000649179">
    <property type="component" value="Unassembled WGS sequence"/>
</dbReference>
<feature type="compositionally biased region" description="Low complexity" evidence="1">
    <location>
        <begin position="40"/>
        <end position="57"/>
    </location>
</feature>
<feature type="compositionally biased region" description="Basic and acidic residues" evidence="1">
    <location>
        <begin position="7"/>
        <end position="19"/>
    </location>
</feature>
<gene>
    <name evidence="2" type="ORF">GCM10011519_25820</name>
</gene>
<dbReference type="AlphaFoldDB" id="A0A917BND9"/>
<name>A0A917BND9_9ACTN</name>
<protein>
    <submittedName>
        <fullName evidence="2">Uncharacterized protein</fullName>
    </submittedName>
</protein>
<reference evidence="2" key="1">
    <citation type="journal article" date="2014" name="Int. J. Syst. Evol. Microbiol.">
        <title>Complete genome sequence of Corynebacterium casei LMG S-19264T (=DSM 44701T), isolated from a smear-ripened cheese.</title>
        <authorList>
            <consortium name="US DOE Joint Genome Institute (JGI-PGF)"/>
            <person name="Walter F."/>
            <person name="Albersmeier A."/>
            <person name="Kalinowski J."/>
            <person name="Ruckert C."/>
        </authorList>
    </citation>
    <scope>NUCLEOTIDE SEQUENCE</scope>
    <source>
        <strain evidence="2">CGMCC 1.16067</strain>
    </source>
</reference>
<sequence>MSAPAEPARRERHESKSEDQTELVKPGRGEDRGGDELDLRWSPTTGTTEVEPVETSSAPPPTFTRGSPGRQ</sequence>
<evidence type="ECO:0000256" key="1">
    <source>
        <dbReference type="SAM" id="MobiDB-lite"/>
    </source>
</evidence>
<accession>A0A917BND9</accession>
<evidence type="ECO:0000313" key="3">
    <source>
        <dbReference type="Proteomes" id="UP000649179"/>
    </source>
</evidence>
<keyword evidence="3" id="KW-1185">Reference proteome</keyword>
<comment type="caution">
    <text evidence="2">The sequence shown here is derived from an EMBL/GenBank/DDBJ whole genome shotgun (WGS) entry which is preliminary data.</text>
</comment>
<proteinExistence type="predicted"/>